<dbReference type="InterPro" id="IPR051012">
    <property type="entry name" value="CellSynth/LPSAsmb/PSIAsmb"/>
</dbReference>
<keyword evidence="2 3" id="KW-0802">TPR repeat</keyword>
<reference evidence="4 5" key="1">
    <citation type="submission" date="2020-01" db="EMBL/GenBank/DDBJ databases">
        <title>Genome analysis.</title>
        <authorList>
            <person name="Wu S."/>
            <person name="Wang G."/>
        </authorList>
    </citation>
    <scope>NUCLEOTIDE SEQUENCE [LARGE SCALE GENOMIC DNA]</scope>
    <source>
        <strain evidence="4 5">SYL130</strain>
    </source>
</reference>
<feature type="repeat" description="TPR" evidence="3">
    <location>
        <begin position="41"/>
        <end position="74"/>
    </location>
</feature>
<proteinExistence type="predicted"/>
<evidence type="ECO:0000256" key="3">
    <source>
        <dbReference type="PROSITE-ProRule" id="PRU00339"/>
    </source>
</evidence>
<keyword evidence="5" id="KW-1185">Reference proteome</keyword>
<dbReference type="Pfam" id="PF00515">
    <property type="entry name" value="TPR_1"/>
    <property type="match status" value="1"/>
</dbReference>
<dbReference type="SMART" id="SM00028">
    <property type="entry name" value="TPR"/>
    <property type="match status" value="6"/>
</dbReference>
<dbReference type="EMBL" id="JAACJS010000015">
    <property type="protein sequence ID" value="NCI51345.1"/>
    <property type="molecule type" value="Genomic_DNA"/>
</dbReference>
<keyword evidence="1" id="KW-0677">Repeat</keyword>
<feature type="repeat" description="TPR" evidence="3">
    <location>
        <begin position="144"/>
        <end position="177"/>
    </location>
</feature>
<sequence length="760" mass="88840">MLKEKELDLLLNQCEGYLAQKDFKSIARFLTIEKLEKYASDRLYFLAGLAEHDSRNFKQALDFFSQAIKLNSGNYSYYLYRARELNTFHFYDAALECLEYALQLMPSNKSPILYQLMRAYHGKEEFQKVTEIATKIVEEGKADVETFKFLGTAYYNLNKSEKALEAFEEALSLAPTEAEIHGSIGTIYFNDNQLDKALEYFEFASKLNHTPSVVNRAALYAQRKDFDKALAGVLERLKELKDYHLYISAASIYELAGKYSEALAHFQMGFQAMMFNPYLHSYTETMKVVHTLWGAFVRYDCPLASITLINQYPILSTHSHYVKDVADIYGKCQKWITFLDFLSHSKWVYKATSVVSVLNAISSYYLGLPTRTAVFYTEFRVDGGLSIFDMYYYIRSCINLTYPVDDHFQSVFEPLGTTHVEDPVTCYYIGQVMMLGGLFSLAETYYLRAQKFLPAKYGLIGVYKAQKKWDQLKQTAHEIVEIEKMEKVYKFLPEQKPVTITKNITQEEFEFEIKNRLYYFELLEEINEVRHFNNPDAVYRHLEFYNMIESDKEMEEIMYLVNTRHEIKLLENKLISNYISSVENDKLEELDNAIENNSKARPLRVEIENHHKRTEGRTSVEKQLATGMYASDKKLDVYIILIRYFLKKGMLSPRAAVILHFYGQKLSARQKDTETIKKFEGAMKFGEVLLSLSGTITLSLELISKMLLYHVKIPLHQSAFDEYQEYHEFKNKFRSEYLVWYRQHYCTKKLEAELTDIVPK</sequence>
<dbReference type="Proteomes" id="UP000753802">
    <property type="component" value="Unassembled WGS sequence"/>
</dbReference>
<dbReference type="InterPro" id="IPR019734">
    <property type="entry name" value="TPR_rpt"/>
</dbReference>
<dbReference type="RefSeq" id="WP_161819630.1">
    <property type="nucleotide sequence ID" value="NZ_JAACJS010000015.1"/>
</dbReference>
<evidence type="ECO:0000313" key="4">
    <source>
        <dbReference type="EMBL" id="NCI51345.1"/>
    </source>
</evidence>
<dbReference type="PANTHER" id="PTHR45586">
    <property type="entry name" value="TPR REPEAT-CONTAINING PROTEIN PA4667"/>
    <property type="match status" value="1"/>
</dbReference>
<dbReference type="PROSITE" id="PS50005">
    <property type="entry name" value="TPR"/>
    <property type="match status" value="3"/>
</dbReference>
<dbReference type="Gene3D" id="1.25.40.10">
    <property type="entry name" value="Tetratricopeptide repeat domain"/>
    <property type="match status" value="2"/>
</dbReference>
<evidence type="ECO:0000256" key="2">
    <source>
        <dbReference type="ARBA" id="ARBA00022803"/>
    </source>
</evidence>
<protein>
    <submittedName>
        <fullName evidence="4">Tetratricopeptide repeat protein</fullName>
    </submittedName>
</protein>
<dbReference type="Pfam" id="PF13181">
    <property type="entry name" value="TPR_8"/>
    <property type="match status" value="1"/>
</dbReference>
<evidence type="ECO:0000256" key="1">
    <source>
        <dbReference type="ARBA" id="ARBA00022737"/>
    </source>
</evidence>
<evidence type="ECO:0000313" key="5">
    <source>
        <dbReference type="Proteomes" id="UP000753802"/>
    </source>
</evidence>
<accession>A0ABW9ZXV7</accession>
<dbReference type="InterPro" id="IPR011990">
    <property type="entry name" value="TPR-like_helical_dom_sf"/>
</dbReference>
<dbReference type="PROSITE" id="PS50293">
    <property type="entry name" value="TPR_REGION"/>
    <property type="match status" value="1"/>
</dbReference>
<comment type="caution">
    <text evidence="4">The sequence shown here is derived from an EMBL/GenBank/DDBJ whole genome shotgun (WGS) entry which is preliminary data.</text>
</comment>
<dbReference type="PANTHER" id="PTHR45586:SF1">
    <property type="entry name" value="LIPOPOLYSACCHARIDE ASSEMBLY PROTEIN B"/>
    <property type="match status" value="1"/>
</dbReference>
<gene>
    <name evidence="4" type="ORF">GWC95_15560</name>
</gene>
<name>A0ABW9ZXV7_9BACT</name>
<feature type="repeat" description="TPR" evidence="3">
    <location>
        <begin position="178"/>
        <end position="211"/>
    </location>
</feature>
<organism evidence="4 5">
    <name type="scientific">Sediminibacterium roseum</name>
    <dbReference type="NCBI Taxonomy" id="1978412"/>
    <lineage>
        <taxon>Bacteria</taxon>
        <taxon>Pseudomonadati</taxon>
        <taxon>Bacteroidota</taxon>
        <taxon>Chitinophagia</taxon>
        <taxon>Chitinophagales</taxon>
        <taxon>Chitinophagaceae</taxon>
        <taxon>Sediminibacterium</taxon>
    </lineage>
</organism>
<dbReference type="SUPFAM" id="SSF48452">
    <property type="entry name" value="TPR-like"/>
    <property type="match status" value="2"/>
</dbReference>